<dbReference type="InterPro" id="IPR036691">
    <property type="entry name" value="Endo/exonu/phosph_ase_sf"/>
</dbReference>
<reference evidence="2" key="3">
    <citation type="submission" date="2025-09" db="UniProtKB">
        <authorList>
            <consortium name="Ensembl"/>
        </authorList>
    </citation>
    <scope>IDENTIFICATION</scope>
    <source>
        <strain evidence="2">Hd-rR</strain>
    </source>
</reference>
<dbReference type="GO" id="GO:0003824">
    <property type="term" value="F:catalytic activity"/>
    <property type="evidence" value="ECO:0007669"/>
    <property type="project" value="InterPro"/>
</dbReference>
<reference evidence="2" key="2">
    <citation type="submission" date="2025-08" db="UniProtKB">
        <authorList>
            <consortium name="Ensembl"/>
        </authorList>
    </citation>
    <scope>IDENTIFICATION</scope>
    <source>
        <strain evidence="2">Hd-rR</strain>
    </source>
</reference>
<dbReference type="InterPro" id="IPR043502">
    <property type="entry name" value="DNA/RNA_pol_sf"/>
</dbReference>
<dbReference type="Ensembl" id="ENSORLT00000032042.1">
    <property type="protein sequence ID" value="ENSORLP00000043481.1"/>
    <property type="gene ID" value="ENSORLG00000029224.1"/>
</dbReference>
<dbReference type="Proteomes" id="UP000001038">
    <property type="component" value="Chromosome 22"/>
</dbReference>
<dbReference type="Pfam" id="PF03372">
    <property type="entry name" value="Exo_endo_phos"/>
    <property type="match status" value="1"/>
</dbReference>
<dbReference type="PROSITE" id="PS50878">
    <property type="entry name" value="RT_POL"/>
    <property type="match status" value="1"/>
</dbReference>
<organism evidence="2 3">
    <name type="scientific">Oryzias latipes</name>
    <name type="common">Japanese rice fish</name>
    <name type="synonym">Japanese killifish</name>
    <dbReference type="NCBI Taxonomy" id="8090"/>
    <lineage>
        <taxon>Eukaryota</taxon>
        <taxon>Metazoa</taxon>
        <taxon>Chordata</taxon>
        <taxon>Craniata</taxon>
        <taxon>Vertebrata</taxon>
        <taxon>Euteleostomi</taxon>
        <taxon>Actinopterygii</taxon>
        <taxon>Neopterygii</taxon>
        <taxon>Teleostei</taxon>
        <taxon>Neoteleostei</taxon>
        <taxon>Acanthomorphata</taxon>
        <taxon>Ovalentaria</taxon>
        <taxon>Atherinomorphae</taxon>
        <taxon>Beloniformes</taxon>
        <taxon>Adrianichthyidae</taxon>
        <taxon>Oryziinae</taxon>
        <taxon>Oryzias</taxon>
    </lineage>
</organism>
<dbReference type="GeneTree" id="ENSGT01150000286909"/>
<dbReference type="PANTHER" id="PTHR33332">
    <property type="entry name" value="REVERSE TRANSCRIPTASE DOMAIN-CONTAINING PROTEIN"/>
    <property type="match status" value="1"/>
</dbReference>
<name>A0A3B3IHT5_ORYLA</name>
<feature type="domain" description="Reverse transcriptase" evidence="1">
    <location>
        <begin position="633"/>
        <end position="907"/>
    </location>
</feature>
<dbReference type="AlphaFoldDB" id="A0A3B3IHT5"/>
<dbReference type="InParanoid" id="A0A3B3IHT5"/>
<evidence type="ECO:0000313" key="3">
    <source>
        <dbReference type="Proteomes" id="UP000001038"/>
    </source>
</evidence>
<dbReference type="SUPFAM" id="SSF56219">
    <property type="entry name" value="DNase I-like"/>
    <property type="match status" value="1"/>
</dbReference>
<evidence type="ECO:0000313" key="2">
    <source>
        <dbReference type="Ensembl" id="ENSORLP00000043481.1"/>
    </source>
</evidence>
<dbReference type="SUPFAM" id="SSF56672">
    <property type="entry name" value="DNA/RNA polymerases"/>
    <property type="match status" value="1"/>
</dbReference>
<dbReference type="InterPro" id="IPR005135">
    <property type="entry name" value="Endo/exonuclease/phosphatase"/>
</dbReference>
<proteinExistence type="predicted"/>
<protein>
    <recommendedName>
        <fullName evidence="1">Reverse transcriptase domain-containing protein</fullName>
    </recommendedName>
</protein>
<dbReference type="Pfam" id="PF00078">
    <property type="entry name" value="RVT_1"/>
    <property type="match status" value="1"/>
</dbReference>
<evidence type="ECO:0000259" key="1">
    <source>
        <dbReference type="PROSITE" id="PS50878"/>
    </source>
</evidence>
<reference evidence="2 3" key="1">
    <citation type="journal article" date="2007" name="Nature">
        <title>The medaka draft genome and insights into vertebrate genome evolution.</title>
        <authorList>
            <person name="Kasahara M."/>
            <person name="Naruse K."/>
            <person name="Sasaki S."/>
            <person name="Nakatani Y."/>
            <person name="Qu W."/>
            <person name="Ahsan B."/>
            <person name="Yamada T."/>
            <person name="Nagayasu Y."/>
            <person name="Doi K."/>
            <person name="Kasai Y."/>
            <person name="Jindo T."/>
            <person name="Kobayashi D."/>
            <person name="Shimada A."/>
            <person name="Toyoda A."/>
            <person name="Kuroki Y."/>
            <person name="Fujiyama A."/>
            <person name="Sasaki T."/>
            <person name="Shimizu A."/>
            <person name="Asakawa S."/>
            <person name="Shimizu N."/>
            <person name="Hashimoto S."/>
            <person name="Yang J."/>
            <person name="Lee Y."/>
            <person name="Matsushima K."/>
            <person name="Sugano S."/>
            <person name="Sakaizumi M."/>
            <person name="Narita T."/>
            <person name="Ohishi K."/>
            <person name="Haga S."/>
            <person name="Ohta F."/>
            <person name="Nomoto H."/>
            <person name="Nogata K."/>
            <person name="Morishita T."/>
            <person name="Endo T."/>
            <person name="Shin-I T."/>
            <person name="Takeda H."/>
            <person name="Morishita S."/>
            <person name="Kohara Y."/>
        </authorList>
    </citation>
    <scope>NUCLEOTIDE SEQUENCE [LARGE SCALE GENOMIC DNA]</scope>
    <source>
        <strain evidence="2 3">Hd-rR</strain>
    </source>
</reference>
<dbReference type="InterPro" id="IPR000477">
    <property type="entry name" value="RT_dom"/>
</dbReference>
<keyword evidence="3" id="KW-1185">Reference proteome</keyword>
<accession>A0A3B3IHT5</accession>
<sequence>MMAPVCAACRLSAPLLILFVAFLLFLISWHPVSALLVYDRQALLKFEHYQEFIFKRTFKYESPFSSPLLSGIPVYLRRIPPSCQRGRRLRRRGKRSGVLLRIKALRRSSERHRSASLRWILSVVPEAAVDQAHLPAAAFSLRRRRFSKRAVELGNLLPLCRASSSFSAGQVFVRSALINARSLTNKTFILNDFFTSRELDMMFLTETWLQAGDLTPFSELLPPGCGFLSSPRAAGRGGGVAVVFRSHLSCRQLPAVSFSSFEVQLVEMKCDSPVLCVLIYRPPKFHKDFLQDFATLLSEIILKYDRILIVGDFNIHVCCESKPLTKDFLDLISSFNLQQLVKSSTHEKGHILDLVLTLGLHGDVKEIIDARFSDHLPVLFDFDLLTLPPDERAPARPRRLMNAQTALQFSAAFSASELCSLDVQDGDVDKLLGDFSSVCTGILDVIAPYKVKRSKPAPEPWINDHTRALRRSCRRAERKWKKDGLHVSLQIFRNSLTEYQAAVKNSKTQFMSNVVSENISKPKVLFNSLKSLLSPGNLSCLTPSVLLCEQFLTFFIDKVSAVRFLPSPCTPDPSVLTPPPAVFDQFEPVTVSQISEIVQHLRPSSCPGDCIPPRLLKEVFDTIGPWIVGLLNSSLVSGCVPAAFKHAVVHPLLKKHNLDPNVLSNFRPISKLSFLSKILEKVVYLQLQEHLTNYDIFEKFQSGFKSCHSTETALLRVCNDLLLAADSGASTVLILLDLSAAFDTVDHSVLLSRLEHSVGVKGTALSWFSSYLCGRSFSVQLGQCSSSEAPLKYGVPQGSVLGPLLFSLYLLPLGSIFRKYNVSFHCYADDIQIYLPLKSGGADVLDRLQNCLADIKSWMELNFLCLNENKTEVFVFGKTDLLTGCCSAVGPLDPSDAPFIRDLGVNLDRHFKFDRQVSVVVQSSFYHLRLISKVKPYLPPHALQQVIHALIFSRLDYCNSLYSGIDQSLLRRLQLVQNSAARLLTGTRRCEHITPILRSLHWLPVSFRITFKILLLVFKCLNGLAPQYLSELLHVYRPCRVLRSEDQMLLAVPRTRLVTRGDRAFSVAGPKLWNAVPFSVRSARTVSNFKTLLKTHLFTQAFNSSEHI</sequence>
<dbReference type="CDD" id="cd01650">
    <property type="entry name" value="RT_nLTR_like"/>
    <property type="match status" value="1"/>
</dbReference>
<dbReference type="Gene3D" id="3.60.10.10">
    <property type="entry name" value="Endonuclease/exonuclease/phosphatase"/>
    <property type="match status" value="1"/>
</dbReference>
<dbReference type="Bgee" id="ENSORLG00000029224">
    <property type="expression patterns" value="Expressed in intestine and 4 other cell types or tissues"/>
</dbReference>